<gene>
    <name evidence="2" type="ORF">PLOB_00030973</name>
</gene>
<sequence length="179" mass="21368">MEWTNQHDTLFLREVRGSDLFETRKGSPERGKLWDEIATRLNNLTQCKFNVNKRSLRDRLNLLMSKFKAKNREEEKNGLETKISRNGISPVIQEIDTLLEELCEKEEEAKNKPSTGNKKQSLQKEKATAEEMRFKAMETMRETQNGWRKQMERFHQRKAGKVQEMLLDTCKRKQKKRWH</sequence>
<keyword evidence="3" id="KW-1185">Reference proteome</keyword>
<dbReference type="PANTHER" id="PTHR33309:SF1">
    <property type="entry name" value="MYB_SANT-LIKE DNA-BINDING DOMAIN-CONTAINING PROTEIN"/>
    <property type="match status" value="1"/>
</dbReference>
<proteinExistence type="predicted"/>
<organism evidence="2 3">
    <name type="scientific">Porites lobata</name>
    <dbReference type="NCBI Taxonomy" id="104759"/>
    <lineage>
        <taxon>Eukaryota</taxon>
        <taxon>Metazoa</taxon>
        <taxon>Cnidaria</taxon>
        <taxon>Anthozoa</taxon>
        <taxon>Hexacorallia</taxon>
        <taxon>Scleractinia</taxon>
        <taxon>Fungiina</taxon>
        <taxon>Poritidae</taxon>
        <taxon>Porites</taxon>
    </lineage>
</organism>
<dbReference type="Proteomes" id="UP001159405">
    <property type="component" value="Unassembled WGS sequence"/>
</dbReference>
<evidence type="ECO:0000313" key="2">
    <source>
        <dbReference type="EMBL" id="CAH3035668.1"/>
    </source>
</evidence>
<dbReference type="PANTHER" id="PTHR33309">
    <property type="entry name" value="KERATIN, ULTRA HIGH-SULFUR MATRIX PROTEIN-LIKE"/>
    <property type="match status" value="1"/>
</dbReference>
<reference evidence="2 3" key="1">
    <citation type="submission" date="2022-05" db="EMBL/GenBank/DDBJ databases">
        <authorList>
            <consortium name="Genoscope - CEA"/>
            <person name="William W."/>
        </authorList>
    </citation>
    <scope>NUCLEOTIDE SEQUENCE [LARGE SCALE GENOMIC DNA]</scope>
</reference>
<accession>A0ABN8MTM9</accession>
<feature type="region of interest" description="Disordered" evidence="1">
    <location>
        <begin position="106"/>
        <end position="130"/>
    </location>
</feature>
<dbReference type="EMBL" id="CALNXK010000004">
    <property type="protein sequence ID" value="CAH3035668.1"/>
    <property type="molecule type" value="Genomic_DNA"/>
</dbReference>
<protein>
    <submittedName>
        <fullName evidence="2">Uncharacterized protein</fullName>
    </submittedName>
</protein>
<evidence type="ECO:0000313" key="3">
    <source>
        <dbReference type="Proteomes" id="UP001159405"/>
    </source>
</evidence>
<comment type="caution">
    <text evidence="2">The sequence shown here is derived from an EMBL/GenBank/DDBJ whole genome shotgun (WGS) entry which is preliminary data.</text>
</comment>
<evidence type="ECO:0000256" key="1">
    <source>
        <dbReference type="SAM" id="MobiDB-lite"/>
    </source>
</evidence>
<name>A0ABN8MTM9_9CNID</name>